<reference evidence="2 4" key="2">
    <citation type="submission" date="2018-08" db="EMBL/GenBank/DDBJ databases">
        <title>Genetic Globetrotter - A new plasmid hitch-hiking vast phylogenetic and geographic distances.</title>
        <authorList>
            <person name="Vollmers J."/>
            <person name="Petersen J."/>
        </authorList>
    </citation>
    <scope>NUCLEOTIDE SEQUENCE [LARGE SCALE GENOMIC DNA]</scope>
    <source>
        <strain evidence="2 4">DSM 26383</strain>
    </source>
</reference>
<sequence>MPRLTHNVVCKARSYAGEDGITRNACQTIGAAWPDENGQLTRIRLYTVPVSWNGTLLRRLPQRSSSCLKTV</sequence>
<dbReference type="Proteomes" id="UP000051401">
    <property type="component" value="Unassembled WGS sequence"/>
</dbReference>
<dbReference type="Proteomes" id="UP000325785">
    <property type="component" value="Chromosome"/>
</dbReference>
<evidence type="ECO:0000313" key="2">
    <source>
        <dbReference type="EMBL" id="QEW28885.1"/>
    </source>
</evidence>
<keyword evidence="3" id="KW-1185">Reference proteome</keyword>
<dbReference type="AlphaFoldDB" id="A0A0T5PFF3"/>
<protein>
    <submittedName>
        <fullName evidence="1">Uncharacterized protein</fullName>
    </submittedName>
</protein>
<dbReference type="KEGG" id="rid:RIdsm_04725"/>
<accession>A0A0T5PFF3</accession>
<dbReference type="PATRIC" id="fig|540747.5.peg.553"/>
<name>A0A0T5PFF3_9RHOB</name>
<evidence type="ECO:0000313" key="1">
    <source>
        <dbReference type="EMBL" id="KRS19759.1"/>
    </source>
</evidence>
<dbReference type="OrthoDB" id="7871330at2"/>
<evidence type="ECO:0000313" key="4">
    <source>
        <dbReference type="Proteomes" id="UP000325785"/>
    </source>
</evidence>
<dbReference type="EMBL" id="CP031598">
    <property type="protein sequence ID" value="QEW28885.1"/>
    <property type="molecule type" value="Genomic_DNA"/>
</dbReference>
<evidence type="ECO:0000313" key="3">
    <source>
        <dbReference type="Proteomes" id="UP000051401"/>
    </source>
</evidence>
<proteinExistence type="predicted"/>
<dbReference type="EMBL" id="LAXI01000001">
    <property type="protein sequence ID" value="KRS19759.1"/>
    <property type="molecule type" value="Genomic_DNA"/>
</dbReference>
<dbReference type="RefSeq" id="WP_057812983.1">
    <property type="nucleotide sequence ID" value="NZ_CP031598.1"/>
</dbReference>
<gene>
    <name evidence="2" type="ORF">RIdsm_04725</name>
    <name evidence="1" type="ORF">XM52_02715</name>
</gene>
<reference evidence="1 3" key="1">
    <citation type="submission" date="2015-04" db="EMBL/GenBank/DDBJ databases">
        <title>The draft genome sequence of Roseovarius indicus B108T.</title>
        <authorList>
            <person name="Li G."/>
            <person name="Lai Q."/>
            <person name="Shao Z."/>
            <person name="Yan P."/>
        </authorList>
    </citation>
    <scope>NUCLEOTIDE SEQUENCE [LARGE SCALE GENOMIC DNA]</scope>
    <source>
        <strain evidence="1 3">B108</strain>
    </source>
</reference>
<organism evidence="1 3">
    <name type="scientific">Roseovarius indicus</name>
    <dbReference type="NCBI Taxonomy" id="540747"/>
    <lineage>
        <taxon>Bacteria</taxon>
        <taxon>Pseudomonadati</taxon>
        <taxon>Pseudomonadota</taxon>
        <taxon>Alphaproteobacteria</taxon>
        <taxon>Rhodobacterales</taxon>
        <taxon>Roseobacteraceae</taxon>
        <taxon>Roseovarius</taxon>
    </lineage>
</organism>